<organism evidence="1 2">
    <name type="scientific">Isoptericola halotolerans</name>
    <dbReference type="NCBI Taxonomy" id="300560"/>
    <lineage>
        <taxon>Bacteria</taxon>
        <taxon>Bacillati</taxon>
        <taxon>Actinomycetota</taxon>
        <taxon>Actinomycetes</taxon>
        <taxon>Micrococcales</taxon>
        <taxon>Promicromonosporaceae</taxon>
        <taxon>Isoptericola</taxon>
    </lineage>
</organism>
<dbReference type="Proteomes" id="UP000757540">
    <property type="component" value="Unassembled WGS sequence"/>
</dbReference>
<name>A0ABX2A1R0_9MICO</name>
<proteinExistence type="predicted"/>
<keyword evidence="2" id="KW-1185">Reference proteome</keyword>
<accession>A0ABX2A1R0</accession>
<dbReference type="RefSeq" id="WP_171782896.1">
    <property type="nucleotide sequence ID" value="NZ_BAAAML010000002.1"/>
</dbReference>
<comment type="caution">
    <text evidence="1">The sequence shown here is derived from an EMBL/GenBank/DDBJ whole genome shotgun (WGS) entry which is preliminary data.</text>
</comment>
<evidence type="ECO:0008006" key="3">
    <source>
        <dbReference type="Google" id="ProtNLM"/>
    </source>
</evidence>
<gene>
    <name evidence="1" type="ORF">HDG69_001311</name>
</gene>
<reference evidence="1 2" key="1">
    <citation type="submission" date="2020-05" db="EMBL/GenBank/DDBJ databases">
        <title>Genomic Encyclopedia of Type Strains, Phase III (KMG-III): the genomes of soil and plant-associated and newly described type strains.</title>
        <authorList>
            <person name="Whitman W."/>
        </authorList>
    </citation>
    <scope>NUCLEOTIDE SEQUENCE [LARGE SCALE GENOMIC DNA]</scope>
    <source>
        <strain evidence="1 2">KCTC 19046</strain>
    </source>
</reference>
<sequence length="282" mass="28661">MDSLLPLGTAPRPTTGDDLAARLRATVREAVRGQVHGLDDARIEANLDGADVHTLDIDLTGVAVVPSQGEAPVDPAWTPDVVSRDDAVLRTLRLGAHPLSVVDLPVDLSAELQGARFAWVSAADGSVGAELVEPSEDSPVTGSARVAVSRAGLAGTVQGLLAVALSGNGIQLTGFDLQIDQTGPRDAAIAVEASIKKGMFLSAKITATASAAVDSAMVVTVGDVQLSSGNPIVGALLAASKGRVEAVAGQRIDLAEALPPGVRLTDVRLDVGEEIVLSAELG</sequence>
<evidence type="ECO:0000313" key="1">
    <source>
        <dbReference type="EMBL" id="NOV96758.1"/>
    </source>
</evidence>
<evidence type="ECO:0000313" key="2">
    <source>
        <dbReference type="Proteomes" id="UP000757540"/>
    </source>
</evidence>
<dbReference type="EMBL" id="JABEZU010000001">
    <property type="protein sequence ID" value="NOV96758.1"/>
    <property type="molecule type" value="Genomic_DNA"/>
</dbReference>
<protein>
    <recommendedName>
        <fullName evidence="3">DUF2993 domain-containing protein</fullName>
    </recommendedName>
</protein>